<organism evidence="1 2">
    <name type="scientific">Agarivorans aestuarii</name>
    <dbReference type="NCBI Taxonomy" id="1563703"/>
    <lineage>
        <taxon>Bacteria</taxon>
        <taxon>Pseudomonadati</taxon>
        <taxon>Pseudomonadota</taxon>
        <taxon>Gammaproteobacteria</taxon>
        <taxon>Alteromonadales</taxon>
        <taxon>Alteromonadaceae</taxon>
        <taxon>Agarivorans</taxon>
    </lineage>
</organism>
<keyword evidence="2" id="KW-1185">Reference proteome</keyword>
<gene>
    <name evidence="1" type="ORF">SNR37_000537</name>
</gene>
<dbReference type="EMBL" id="JAYDYW010000011">
    <property type="protein sequence ID" value="MEE1675212.1"/>
    <property type="molecule type" value="Genomic_DNA"/>
</dbReference>
<reference evidence="2" key="1">
    <citation type="submission" date="2023-07" db="EMBL/GenBank/DDBJ databases">
        <title>Draft genome sequence of Agarivorans aestuarii strain ZMCS4, a CAZymes producing bacteria isolated from the marine brown algae Clodostephus spongiosus.</title>
        <authorList>
            <person name="Lorente B."/>
            <person name="Cabral C."/>
            <person name="Frias J."/>
            <person name="Faria J."/>
            <person name="Toubarro D."/>
        </authorList>
    </citation>
    <scope>NUCLEOTIDE SEQUENCE [LARGE SCALE GENOMIC DNA]</scope>
    <source>
        <strain evidence="2">ZMCS4</strain>
    </source>
</reference>
<dbReference type="Proteomes" id="UP001310248">
    <property type="component" value="Unassembled WGS sequence"/>
</dbReference>
<comment type="caution">
    <text evidence="1">The sequence shown here is derived from an EMBL/GenBank/DDBJ whole genome shotgun (WGS) entry which is preliminary data.</text>
</comment>
<dbReference type="RefSeq" id="WP_329776158.1">
    <property type="nucleotide sequence ID" value="NZ_JAYDYW010000011.1"/>
</dbReference>
<accession>A0ABU7G7L3</accession>
<protein>
    <recommendedName>
        <fullName evidence="3">Transmembrane cytochrome oxidase associated protein</fullName>
    </recommendedName>
</protein>
<evidence type="ECO:0008006" key="3">
    <source>
        <dbReference type="Google" id="ProtNLM"/>
    </source>
</evidence>
<evidence type="ECO:0000313" key="2">
    <source>
        <dbReference type="Proteomes" id="UP001310248"/>
    </source>
</evidence>
<name>A0ABU7G7L3_9ALTE</name>
<proteinExistence type="predicted"/>
<evidence type="ECO:0000313" key="1">
    <source>
        <dbReference type="EMBL" id="MEE1675212.1"/>
    </source>
</evidence>
<sequence length="167" mass="18837">MRSHQKTMLLLASVFLVPLILAWVVLKMGWYEPGALSHGEWFEPPMQIENYPIGKWSIAQVIDGDCSQACLQQLSKLNNAWLALGIAKQQTQKVALTSGEQLEQINDGLEQMTLGQANQQLADYDQQWLVVDPTGWVILSYQPAQGDEQVKGLITDLKRLIKNSRFQ</sequence>